<dbReference type="PRINTS" id="PR00405">
    <property type="entry name" value="REVINTRACTNG"/>
</dbReference>
<reference evidence="8" key="2">
    <citation type="submission" date="2025-08" db="UniProtKB">
        <authorList>
            <consortium name="RefSeq"/>
        </authorList>
    </citation>
    <scope>IDENTIFICATION</scope>
    <source>
        <tissue evidence="8">Leaf</tissue>
    </source>
</reference>
<dbReference type="Gramene" id="Aco001702.1.mrna1">
    <property type="protein sequence ID" value="Aco001702.1.mrna1"/>
    <property type="gene ID" value="Aco001702.1.path1"/>
</dbReference>
<evidence type="ECO:0000259" key="6">
    <source>
        <dbReference type="PROSITE" id="PS50115"/>
    </source>
</evidence>
<proteinExistence type="predicted"/>
<feature type="region of interest" description="Disordered" evidence="5">
    <location>
        <begin position="391"/>
        <end position="426"/>
    </location>
</feature>
<dbReference type="GeneID" id="109724488"/>
<dbReference type="OrthoDB" id="6036at2759"/>
<dbReference type="PROSITE" id="PS50115">
    <property type="entry name" value="ARFGAP"/>
    <property type="match status" value="1"/>
</dbReference>
<accession>A0A6P5GJR3</accession>
<dbReference type="GO" id="GO:0005096">
    <property type="term" value="F:GTPase activator activity"/>
    <property type="evidence" value="ECO:0007669"/>
    <property type="project" value="InterPro"/>
</dbReference>
<dbReference type="AlphaFoldDB" id="A0A6P5GJR3"/>
<dbReference type="GO" id="GO:0008270">
    <property type="term" value="F:zinc ion binding"/>
    <property type="evidence" value="ECO:0007669"/>
    <property type="project" value="UniProtKB-KW"/>
</dbReference>
<dbReference type="PANTHER" id="PTHR46085">
    <property type="entry name" value="ARFGAP/RECO-RELATED"/>
    <property type="match status" value="1"/>
</dbReference>
<dbReference type="SUPFAM" id="SSF57863">
    <property type="entry name" value="ArfGap/RecO-like zinc finger"/>
    <property type="match status" value="1"/>
</dbReference>
<dbReference type="PANTHER" id="PTHR46085:SF4">
    <property type="entry name" value="ADP-RIBOSYLATION FACTOR GTPASE-ACTIVATING PROTEIN AGD14-RELATED"/>
    <property type="match status" value="1"/>
</dbReference>
<evidence type="ECO:0000313" key="8">
    <source>
        <dbReference type="RefSeq" id="XP_020108921.1"/>
    </source>
</evidence>
<dbReference type="FunFam" id="1.10.220.150:FF:000005">
    <property type="entry name" value="Arf-GAP domain and FG repeat-containing protein 1"/>
    <property type="match status" value="1"/>
</dbReference>
<evidence type="ECO:0000256" key="2">
    <source>
        <dbReference type="ARBA" id="ARBA00022771"/>
    </source>
</evidence>
<feature type="compositionally biased region" description="Basic and acidic residues" evidence="5">
    <location>
        <begin position="123"/>
        <end position="146"/>
    </location>
</feature>
<dbReference type="Proteomes" id="UP000515123">
    <property type="component" value="Linkage group 18"/>
</dbReference>
<feature type="domain" description="Arf-GAP" evidence="6">
    <location>
        <begin position="12"/>
        <end position="130"/>
    </location>
</feature>
<dbReference type="CDD" id="cd08838">
    <property type="entry name" value="ArfGap_AGFG"/>
    <property type="match status" value="1"/>
</dbReference>
<feature type="region of interest" description="Disordered" evidence="5">
    <location>
        <begin position="266"/>
        <end position="308"/>
    </location>
</feature>
<gene>
    <name evidence="8" type="primary">LOC109724488</name>
</gene>
<dbReference type="InterPro" id="IPR001164">
    <property type="entry name" value="ArfGAP_dom"/>
</dbReference>
<dbReference type="InterPro" id="IPR038508">
    <property type="entry name" value="ArfGAP_dom_sf"/>
</dbReference>
<evidence type="ECO:0000313" key="7">
    <source>
        <dbReference type="Proteomes" id="UP000515123"/>
    </source>
</evidence>
<feature type="compositionally biased region" description="Low complexity" evidence="5">
    <location>
        <begin position="288"/>
        <end position="299"/>
    </location>
</feature>
<name>A0A6P5GJR3_ANACO</name>
<evidence type="ECO:0000256" key="4">
    <source>
        <dbReference type="PROSITE-ProRule" id="PRU00288"/>
    </source>
</evidence>
<keyword evidence="1" id="KW-0479">Metal-binding</keyword>
<dbReference type="SMART" id="SM00105">
    <property type="entry name" value="ArfGap"/>
    <property type="match status" value="1"/>
</dbReference>
<evidence type="ECO:0000256" key="5">
    <source>
        <dbReference type="SAM" id="MobiDB-lite"/>
    </source>
</evidence>
<feature type="compositionally biased region" description="Polar residues" evidence="5">
    <location>
        <begin position="266"/>
        <end position="287"/>
    </location>
</feature>
<organism evidence="7 8">
    <name type="scientific">Ananas comosus</name>
    <name type="common">Pineapple</name>
    <name type="synonym">Ananas ananas</name>
    <dbReference type="NCBI Taxonomy" id="4615"/>
    <lineage>
        <taxon>Eukaryota</taxon>
        <taxon>Viridiplantae</taxon>
        <taxon>Streptophyta</taxon>
        <taxon>Embryophyta</taxon>
        <taxon>Tracheophyta</taxon>
        <taxon>Spermatophyta</taxon>
        <taxon>Magnoliopsida</taxon>
        <taxon>Liliopsida</taxon>
        <taxon>Poales</taxon>
        <taxon>Bromeliaceae</taxon>
        <taxon>Bromelioideae</taxon>
        <taxon>Ananas</taxon>
    </lineage>
</organism>
<feature type="region of interest" description="Disordered" evidence="5">
    <location>
        <begin position="228"/>
        <end position="254"/>
    </location>
</feature>
<dbReference type="InterPro" id="IPR044820">
    <property type="entry name" value="AGD14-like"/>
</dbReference>
<keyword evidence="7" id="KW-1185">Reference proteome</keyword>
<dbReference type="Pfam" id="PF01412">
    <property type="entry name" value="ArfGap"/>
    <property type="match status" value="1"/>
</dbReference>
<dbReference type="Gene3D" id="1.10.220.150">
    <property type="entry name" value="Arf GTPase activating protein"/>
    <property type="match status" value="1"/>
</dbReference>
<evidence type="ECO:0000256" key="3">
    <source>
        <dbReference type="ARBA" id="ARBA00022833"/>
    </source>
</evidence>
<dbReference type="InterPro" id="IPR037278">
    <property type="entry name" value="ARFGAP/RecO"/>
</dbReference>
<feature type="region of interest" description="Disordered" evidence="5">
    <location>
        <begin position="441"/>
        <end position="463"/>
    </location>
</feature>
<reference evidence="7" key="1">
    <citation type="journal article" date="2015" name="Nat. Genet.">
        <title>The pineapple genome and the evolution of CAM photosynthesis.</title>
        <authorList>
            <person name="Ming R."/>
            <person name="VanBuren R."/>
            <person name="Wai C.M."/>
            <person name="Tang H."/>
            <person name="Schatz M.C."/>
            <person name="Bowers J.E."/>
            <person name="Lyons E."/>
            <person name="Wang M.L."/>
            <person name="Chen J."/>
            <person name="Biggers E."/>
            <person name="Zhang J."/>
            <person name="Huang L."/>
            <person name="Zhang L."/>
            <person name="Miao W."/>
            <person name="Zhang J."/>
            <person name="Ye Z."/>
            <person name="Miao C."/>
            <person name="Lin Z."/>
            <person name="Wang H."/>
            <person name="Zhou H."/>
            <person name="Yim W.C."/>
            <person name="Priest H.D."/>
            <person name="Zheng C."/>
            <person name="Woodhouse M."/>
            <person name="Edger P.P."/>
            <person name="Guyot R."/>
            <person name="Guo H.B."/>
            <person name="Guo H."/>
            <person name="Zheng G."/>
            <person name="Singh R."/>
            <person name="Sharma A."/>
            <person name="Min X."/>
            <person name="Zheng Y."/>
            <person name="Lee H."/>
            <person name="Gurtowski J."/>
            <person name="Sedlazeck F.J."/>
            <person name="Harkess A."/>
            <person name="McKain M.R."/>
            <person name="Liao Z."/>
            <person name="Fang J."/>
            <person name="Liu J."/>
            <person name="Zhang X."/>
            <person name="Zhang Q."/>
            <person name="Hu W."/>
            <person name="Qin Y."/>
            <person name="Wang K."/>
            <person name="Chen L.Y."/>
            <person name="Shirley N."/>
            <person name="Lin Y.R."/>
            <person name="Liu L.Y."/>
            <person name="Hernandez A.G."/>
            <person name="Wright C.L."/>
            <person name="Bulone V."/>
            <person name="Tuskan G.A."/>
            <person name="Heath K."/>
            <person name="Zee F."/>
            <person name="Moore P.H."/>
            <person name="Sunkar R."/>
            <person name="Leebens-Mack J.H."/>
            <person name="Mockler T."/>
            <person name="Bennetzen J.L."/>
            <person name="Freeling M."/>
            <person name="Sankoff D."/>
            <person name="Paterson A.H."/>
            <person name="Zhu X."/>
            <person name="Yang X."/>
            <person name="Smith J.A."/>
            <person name="Cushman J.C."/>
            <person name="Paull R.E."/>
            <person name="Yu Q."/>
        </authorList>
    </citation>
    <scope>NUCLEOTIDE SEQUENCE [LARGE SCALE GENOMIC DNA]</scope>
    <source>
        <strain evidence="7">cv. F153</strain>
    </source>
</reference>
<protein>
    <submittedName>
        <fullName evidence="8">Probable ADP-ribosylation factor GTPase-activating protein AGD14 isoform X1</fullName>
    </submittedName>
</protein>
<feature type="region of interest" description="Disordered" evidence="5">
    <location>
        <begin position="123"/>
        <end position="157"/>
    </location>
</feature>
<feature type="region of interest" description="Disordered" evidence="5">
    <location>
        <begin position="173"/>
        <end position="201"/>
    </location>
</feature>
<evidence type="ECO:0000256" key="1">
    <source>
        <dbReference type="ARBA" id="ARBA00022723"/>
    </source>
</evidence>
<keyword evidence="2 4" id="KW-0863">Zinc-finger</keyword>
<dbReference type="RefSeq" id="XP_020108921.1">
    <property type="nucleotide sequence ID" value="XM_020253332.1"/>
</dbReference>
<sequence length="688" mass="74994">MSSSKKAEERNEKIIRGLLKLPPNRKCINCNSSGPQYVCTSFWTFICLTCSGVHREFSHRVKSVSLSTFTNQEVEALQRGGNQRAREIFLKDWDSQQMRLPDSSKIDKLREFIKNVYVDKKYAGGRSTDKPPRDTQNHRNHEEHRRASSYHSYSQSPPYEYQYEERRYGKQTGMLSRKPGSDRGNYEGKISSFICSPGSQRDQNYEDRFANESCGSRNSDYSVSSCGDPFRVDAQSPNFQEAGYSSPPSQPVRDILIDNARPHTTISYSQSTVKSESNGIHRSQRTASSGSFGSFDSTSPKSANSGSLFDTALEPEHASVTQKNESSAASLSFPKLPSAADATSQDLFNPSVVKQPLGPSDPPVDLFANINSHPSSTLSVENLGWATFDSPPKVPTSEVNKPLPSTLPSPEEKPKGNGSLFPKMPNNSPWFSATVAHDPFPGLSNGGSHEVKGSTETTNAESWKAFDDTSVGGLTTFPGTLPQTLSGPHDDKLSDNTNYNSQSWNTFDDLGKSIPQNLSWTLPHVSEIQTSVSMPQATNNPFTGNNVAEVSSKDAFQKLSLDQFAAFSAPFDVVGDSFPSSAVPSVAGSTREQKSTNPFDLPFDSDLEADNMFMDMSSLKEALPDPELPAAFLDNLSETWFPHNSITTYIPSVPQGGLAYLAGPVSGAQLPNITSQAAVASLGGNPFA</sequence>
<keyword evidence="3" id="KW-0862">Zinc</keyword>